<keyword evidence="6" id="KW-1185">Reference proteome</keyword>
<organism evidence="5 6">
    <name type="scientific">Endozoicomonas gorgoniicola</name>
    <dbReference type="NCBI Taxonomy" id="1234144"/>
    <lineage>
        <taxon>Bacteria</taxon>
        <taxon>Pseudomonadati</taxon>
        <taxon>Pseudomonadota</taxon>
        <taxon>Gammaproteobacteria</taxon>
        <taxon>Oceanospirillales</taxon>
        <taxon>Endozoicomonadaceae</taxon>
        <taxon>Endozoicomonas</taxon>
    </lineage>
</organism>
<dbReference type="SUPFAM" id="SSF52540">
    <property type="entry name" value="P-loop containing nucleoside triphosphate hydrolases"/>
    <property type="match status" value="1"/>
</dbReference>
<feature type="domain" description="AAA+ ATPase" evidence="4">
    <location>
        <begin position="76"/>
        <end position="229"/>
    </location>
</feature>
<evidence type="ECO:0000256" key="1">
    <source>
        <dbReference type="ARBA" id="ARBA00009417"/>
    </source>
</evidence>
<dbReference type="InterPro" id="IPR050764">
    <property type="entry name" value="CbbQ/NirQ/NorQ/GpvN"/>
</dbReference>
<evidence type="ECO:0000259" key="4">
    <source>
        <dbReference type="SMART" id="SM00382"/>
    </source>
</evidence>
<gene>
    <name evidence="5" type="ORF">NX722_08705</name>
</gene>
<accession>A0ABT3MUR5</accession>
<dbReference type="SMART" id="SM00382">
    <property type="entry name" value="AAA"/>
    <property type="match status" value="1"/>
</dbReference>
<dbReference type="Pfam" id="PF08406">
    <property type="entry name" value="CbbQ_C"/>
    <property type="match status" value="1"/>
</dbReference>
<dbReference type="InterPro" id="IPR027417">
    <property type="entry name" value="P-loop_NTPase"/>
</dbReference>
<dbReference type="InterPro" id="IPR013615">
    <property type="entry name" value="CbbQ_C"/>
</dbReference>
<comment type="similarity">
    <text evidence="1">Belongs to the CbbQ/NirQ/NorQ/GpvN family.</text>
</comment>
<keyword evidence="2" id="KW-0547">Nucleotide-binding</keyword>
<dbReference type="PANTHER" id="PTHR42759">
    <property type="entry name" value="MOXR FAMILY PROTEIN"/>
    <property type="match status" value="1"/>
</dbReference>
<dbReference type="RefSeq" id="WP_262567648.1">
    <property type="nucleotide sequence ID" value="NZ_JAPFCC010000001.1"/>
</dbReference>
<protein>
    <submittedName>
        <fullName evidence="5">CbbQ/NirQ/NorQ/GpvN family protein</fullName>
    </submittedName>
</protein>
<proteinExistence type="inferred from homology"/>
<dbReference type="CDD" id="cd00009">
    <property type="entry name" value="AAA"/>
    <property type="match status" value="1"/>
</dbReference>
<dbReference type="InterPro" id="IPR011704">
    <property type="entry name" value="ATPase_dyneun-rel_AAA"/>
</dbReference>
<evidence type="ECO:0000313" key="5">
    <source>
        <dbReference type="EMBL" id="MCW7552719.1"/>
    </source>
</evidence>
<dbReference type="Pfam" id="PF07728">
    <property type="entry name" value="AAA_5"/>
    <property type="match status" value="1"/>
</dbReference>
<reference evidence="5 6" key="1">
    <citation type="submission" date="2022-10" db="EMBL/GenBank/DDBJ databases">
        <title>High-quality genome sequences of two octocoral-associated bacteria, Endozoicomonas euniceicola EF212 and Endozoicomonas gorgoniicola PS125.</title>
        <authorList>
            <person name="Chiou Y.-J."/>
            <person name="Chen Y.-H."/>
        </authorList>
    </citation>
    <scope>NUCLEOTIDE SEQUENCE [LARGE SCALE GENOMIC DNA]</scope>
    <source>
        <strain evidence="5 6">PS125</strain>
    </source>
</reference>
<sequence>MTQDVQQAQAGSCQNPEEALQPAFYELNETFELNSTQLILLEGYKDCGHPAVPAQQPYVFDRDRLRKLLAFFDDPMGDGLYLTGPTGCGKTSLVCQAAARLHWPVQMIPVHGRLELDDMLGQKVLDNGSTPFLYGALSIAVRDGHILILDEMDIADPSELAGLYDLLDGAPLVLAQNGGEIIPVHPRFRFVATGNSAGSGDGSGLYQGVLRQSLAWLDRFRCIEVDYPDNTTELSILEQVVPDLPLLVRENMVKLAKEIRRLFTGSSDGQGEGEAQLSCTLSTRGLVRWAKLSLRFKGAPSVFEYALEQALTARVEPAERQAIHRLAEDIFGDLWSSTDTSCPDDDLPY</sequence>
<evidence type="ECO:0000256" key="3">
    <source>
        <dbReference type="ARBA" id="ARBA00022840"/>
    </source>
</evidence>
<dbReference type="Gene3D" id="3.40.50.300">
    <property type="entry name" value="P-loop containing nucleotide triphosphate hydrolases"/>
    <property type="match status" value="1"/>
</dbReference>
<dbReference type="InterPro" id="IPR003593">
    <property type="entry name" value="AAA+_ATPase"/>
</dbReference>
<evidence type="ECO:0000256" key="2">
    <source>
        <dbReference type="ARBA" id="ARBA00022741"/>
    </source>
</evidence>
<evidence type="ECO:0000313" key="6">
    <source>
        <dbReference type="Proteomes" id="UP001209854"/>
    </source>
</evidence>
<dbReference type="Proteomes" id="UP001209854">
    <property type="component" value="Unassembled WGS sequence"/>
</dbReference>
<dbReference type="EMBL" id="JAPFCC010000001">
    <property type="protein sequence ID" value="MCW7552719.1"/>
    <property type="molecule type" value="Genomic_DNA"/>
</dbReference>
<name>A0ABT3MUR5_9GAMM</name>
<comment type="caution">
    <text evidence="5">The sequence shown here is derived from an EMBL/GenBank/DDBJ whole genome shotgun (WGS) entry which is preliminary data.</text>
</comment>
<keyword evidence="3" id="KW-0067">ATP-binding</keyword>
<dbReference type="PANTHER" id="PTHR42759:SF6">
    <property type="entry name" value="REGULATORY PROTEIN-RELATED"/>
    <property type="match status" value="1"/>
</dbReference>